<accession>A0ABX2KM55</accession>
<comment type="caution">
    <text evidence="6">The sequence shown here is derived from an EMBL/GenBank/DDBJ whole genome shotgun (WGS) entry which is preliminary data.</text>
</comment>
<keyword evidence="3" id="KW-0238">DNA-binding</keyword>
<comment type="similarity">
    <text evidence="1">Belongs to the LysR transcriptional regulatory family.</text>
</comment>
<dbReference type="RefSeq" id="WP_174472819.1">
    <property type="nucleotide sequence ID" value="NZ_JAGINN010000013.1"/>
</dbReference>
<dbReference type="InterPro" id="IPR000847">
    <property type="entry name" value="LysR_HTH_N"/>
</dbReference>
<evidence type="ECO:0000313" key="7">
    <source>
        <dbReference type="Proteomes" id="UP000605086"/>
    </source>
</evidence>
<evidence type="ECO:0000256" key="4">
    <source>
        <dbReference type="ARBA" id="ARBA00023163"/>
    </source>
</evidence>
<dbReference type="Proteomes" id="UP000605086">
    <property type="component" value="Unassembled WGS sequence"/>
</dbReference>
<organism evidence="6 7">
    <name type="scientific">Azospirillum melinis</name>
    <dbReference type="NCBI Taxonomy" id="328839"/>
    <lineage>
        <taxon>Bacteria</taxon>
        <taxon>Pseudomonadati</taxon>
        <taxon>Pseudomonadota</taxon>
        <taxon>Alphaproteobacteria</taxon>
        <taxon>Rhodospirillales</taxon>
        <taxon>Azospirillaceae</taxon>
        <taxon>Azospirillum</taxon>
    </lineage>
</organism>
<dbReference type="InterPro" id="IPR005119">
    <property type="entry name" value="LysR_subst-bd"/>
</dbReference>
<evidence type="ECO:0000313" key="6">
    <source>
        <dbReference type="EMBL" id="NUB01780.1"/>
    </source>
</evidence>
<dbReference type="SUPFAM" id="SSF53850">
    <property type="entry name" value="Periplasmic binding protein-like II"/>
    <property type="match status" value="1"/>
</dbReference>
<name>A0ABX2KM55_9PROT</name>
<proteinExistence type="inferred from homology"/>
<evidence type="ECO:0000256" key="2">
    <source>
        <dbReference type="ARBA" id="ARBA00023015"/>
    </source>
</evidence>
<dbReference type="Pfam" id="PF00126">
    <property type="entry name" value="HTH_1"/>
    <property type="match status" value="1"/>
</dbReference>
<dbReference type="Pfam" id="PF03466">
    <property type="entry name" value="LysR_substrate"/>
    <property type="match status" value="1"/>
</dbReference>
<dbReference type="InterPro" id="IPR058163">
    <property type="entry name" value="LysR-type_TF_proteobact-type"/>
</dbReference>
<dbReference type="InterPro" id="IPR036390">
    <property type="entry name" value="WH_DNA-bd_sf"/>
</dbReference>
<dbReference type="PANTHER" id="PTHR30537">
    <property type="entry name" value="HTH-TYPE TRANSCRIPTIONAL REGULATOR"/>
    <property type="match status" value="1"/>
</dbReference>
<dbReference type="EMBL" id="WHOS01000030">
    <property type="protein sequence ID" value="NUB01780.1"/>
    <property type="molecule type" value="Genomic_DNA"/>
</dbReference>
<protein>
    <submittedName>
        <fullName evidence="6">LysR family transcriptional regulator</fullName>
    </submittedName>
</protein>
<dbReference type="PANTHER" id="PTHR30537:SF3">
    <property type="entry name" value="TRANSCRIPTIONAL REGULATORY PROTEIN"/>
    <property type="match status" value="1"/>
</dbReference>
<evidence type="ECO:0000259" key="5">
    <source>
        <dbReference type="PROSITE" id="PS50931"/>
    </source>
</evidence>
<dbReference type="SUPFAM" id="SSF46785">
    <property type="entry name" value="Winged helix' DNA-binding domain"/>
    <property type="match status" value="1"/>
</dbReference>
<keyword evidence="7" id="KW-1185">Reference proteome</keyword>
<dbReference type="Gene3D" id="3.40.190.290">
    <property type="match status" value="1"/>
</dbReference>
<evidence type="ECO:0000256" key="3">
    <source>
        <dbReference type="ARBA" id="ARBA00023125"/>
    </source>
</evidence>
<reference evidence="6 7" key="1">
    <citation type="submission" date="2019-10" db="EMBL/GenBank/DDBJ databases">
        <title>Genome sequence of Azospirillum melinis.</title>
        <authorList>
            <person name="Ambrosini A."/>
            <person name="Sant'Anna F.H."/>
            <person name="Cassan F.D."/>
            <person name="Souza E.M."/>
            <person name="Passaglia L.M.P."/>
        </authorList>
    </citation>
    <scope>NUCLEOTIDE SEQUENCE [LARGE SCALE GENOMIC DNA]</scope>
    <source>
        <strain evidence="6 7">TMCY0552</strain>
    </source>
</reference>
<keyword evidence="4" id="KW-0804">Transcription</keyword>
<dbReference type="InterPro" id="IPR036388">
    <property type="entry name" value="WH-like_DNA-bd_sf"/>
</dbReference>
<keyword evidence="2" id="KW-0805">Transcription regulation</keyword>
<sequence>MNWDDLRVFLALADSGSLSATARKLGVDHSTVARRVAALEADLGVRLFDRLPRGYAPTAEAEEFAVLARRVEDGVLAVERHARGQPGEPAGVVRLSAPPAFSSSFLAPRLAGLRRTLPKLVVELVGDVRAVSLTRREADLALRLQRPEDDGLVARRIGAMGYGLYATRDYLAGRDEADWEFIGYDDSMDHVPQQRWLRQVAGRRPFVFRANDLMSLRAAAAAGIGIAAIPHFLGRMDAVLVQAVPAAGLPPPQPRELWLLVHGDLRRSARVRAVMDALVSIIAAERSLLED</sequence>
<dbReference type="PROSITE" id="PS50931">
    <property type="entry name" value="HTH_LYSR"/>
    <property type="match status" value="1"/>
</dbReference>
<gene>
    <name evidence="6" type="ORF">GBZ48_21225</name>
</gene>
<feature type="domain" description="HTH lysR-type" evidence="5">
    <location>
        <begin position="1"/>
        <end position="58"/>
    </location>
</feature>
<evidence type="ECO:0000256" key="1">
    <source>
        <dbReference type="ARBA" id="ARBA00009437"/>
    </source>
</evidence>
<dbReference type="Gene3D" id="1.10.10.10">
    <property type="entry name" value="Winged helix-like DNA-binding domain superfamily/Winged helix DNA-binding domain"/>
    <property type="match status" value="1"/>
</dbReference>